<dbReference type="Pfam" id="PF08240">
    <property type="entry name" value="ADH_N"/>
    <property type="match status" value="1"/>
</dbReference>
<dbReference type="PANTHER" id="PTHR11695">
    <property type="entry name" value="ALCOHOL DEHYDROGENASE RELATED"/>
    <property type="match status" value="1"/>
</dbReference>
<dbReference type="eggNOG" id="KOG1198">
    <property type="taxonomic scope" value="Eukaryota"/>
</dbReference>
<dbReference type="InterPro" id="IPR050700">
    <property type="entry name" value="YIM1/Zinc_Alcohol_DH_Fams"/>
</dbReference>
<dbReference type="OrthoDB" id="3509362at2759"/>
<dbReference type="VEuPathDB" id="FungiDB:GGTG_09052"/>
<dbReference type="EMBL" id="GL385399">
    <property type="protein sequence ID" value="EJT72185.1"/>
    <property type="molecule type" value="Genomic_DNA"/>
</dbReference>
<dbReference type="SMART" id="SM00829">
    <property type="entry name" value="PKS_ER"/>
    <property type="match status" value="1"/>
</dbReference>
<dbReference type="Gene3D" id="3.40.50.720">
    <property type="entry name" value="NAD(P)-binding Rossmann-like Domain"/>
    <property type="match status" value="1"/>
</dbReference>
<sequence>MSVRLSAIASRQHKLYDNHFYSVNTNHNKASYLTHLTAMASTTAVVPKDLPTEMQAILQPDKASTKLVQGTIPVPTPTHPDDILVRVVATAPCAGELLWARNFPELIPADKIPVPGQDMAGIVVAAPQHSTFKPGDEVYARIEATRPGAAAEYTLAKESELALRPRSVDWAHTAATPLSALTAYQALFTHGTLNPAALLGGHNISSDKAAAVRANGQQRVLVTGASGGVGSWVVQLAAAAGAGAVVAVAGPGKGDLVRELGATEVVDYSRQTIGQWAAEGSGGEHGVDLVVDCIGGTSLAASWAAVKDGGLIVSIVSSPEAARPAGGQAGNSAKAAKGLFFVVEALGSQLKDIARLVDAKVARPLVDSVWGFNEFEKAFGRLEGGHVRGKIVMQVDGSLE</sequence>
<dbReference type="Pfam" id="PF13602">
    <property type="entry name" value="ADH_zinc_N_2"/>
    <property type="match status" value="1"/>
</dbReference>
<evidence type="ECO:0000313" key="4">
    <source>
        <dbReference type="Proteomes" id="UP000006039"/>
    </source>
</evidence>
<dbReference type="InterPro" id="IPR013154">
    <property type="entry name" value="ADH-like_N"/>
</dbReference>
<dbReference type="CDD" id="cd05289">
    <property type="entry name" value="MDR_like_2"/>
    <property type="match status" value="1"/>
</dbReference>
<dbReference type="Proteomes" id="UP000006039">
    <property type="component" value="Unassembled WGS sequence"/>
</dbReference>
<dbReference type="RefSeq" id="XP_009225159.1">
    <property type="nucleotide sequence ID" value="XM_009226895.1"/>
</dbReference>
<gene>
    <name evidence="3" type="primary">20349510</name>
    <name evidence="2" type="ORF">GGTG_09052</name>
</gene>
<dbReference type="STRING" id="644352.J3P6B1"/>
<dbReference type="InterPro" id="IPR036291">
    <property type="entry name" value="NAD(P)-bd_dom_sf"/>
</dbReference>
<protein>
    <recommendedName>
        <fullName evidence="1">Enoyl reductase (ER) domain-containing protein</fullName>
    </recommendedName>
</protein>
<dbReference type="SUPFAM" id="SSF50129">
    <property type="entry name" value="GroES-like"/>
    <property type="match status" value="1"/>
</dbReference>
<organism evidence="2">
    <name type="scientific">Gaeumannomyces tritici (strain R3-111a-1)</name>
    <name type="common">Wheat and barley take-all root rot fungus</name>
    <name type="synonym">Gaeumannomyces graminis var. tritici</name>
    <dbReference type="NCBI Taxonomy" id="644352"/>
    <lineage>
        <taxon>Eukaryota</taxon>
        <taxon>Fungi</taxon>
        <taxon>Dikarya</taxon>
        <taxon>Ascomycota</taxon>
        <taxon>Pezizomycotina</taxon>
        <taxon>Sordariomycetes</taxon>
        <taxon>Sordariomycetidae</taxon>
        <taxon>Magnaporthales</taxon>
        <taxon>Magnaporthaceae</taxon>
        <taxon>Gaeumannomyces</taxon>
    </lineage>
</organism>
<reference evidence="2" key="3">
    <citation type="submission" date="2010-09" db="EMBL/GenBank/DDBJ databases">
        <title>Annotation of Gaeumannomyces graminis var. tritici R3-111a-1.</title>
        <authorList>
            <consortium name="The Broad Institute Genome Sequencing Platform"/>
            <person name="Ma L.-J."/>
            <person name="Dead R."/>
            <person name="Young S.K."/>
            <person name="Zeng Q."/>
            <person name="Gargeya S."/>
            <person name="Fitzgerald M."/>
            <person name="Haas B."/>
            <person name="Abouelleil A."/>
            <person name="Alvarado L."/>
            <person name="Arachchi H.M."/>
            <person name="Berlin A."/>
            <person name="Brown A."/>
            <person name="Chapman S.B."/>
            <person name="Chen Z."/>
            <person name="Dunbar C."/>
            <person name="Freedman E."/>
            <person name="Gearin G."/>
            <person name="Gellesch M."/>
            <person name="Goldberg J."/>
            <person name="Griggs A."/>
            <person name="Gujja S."/>
            <person name="Heiman D."/>
            <person name="Howarth C."/>
            <person name="Larson L."/>
            <person name="Lui A."/>
            <person name="MacDonald P.J.P."/>
            <person name="Mehta T."/>
            <person name="Montmayeur A."/>
            <person name="Murphy C."/>
            <person name="Neiman D."/>
            <person name="Pearson M."/>
            <person name="Priest M."/>
            <person name="Roberts A."/>
            <person name="Saif S."/>
            <person name="Shea T."/>
            <person name="Shenoy N."/>
            <person name="Sisk P."/>
            <person name="Stolte C."/>
            <person name="Sykes S."/>
            <person name="Yandava C."/>
            <person name="Wortman J."/>
            <person name="Nusbaum C."/>
            <person name="Birren B."/>
        </authorList>
    </citation>
    <scope>NUCLEOTIDE SEQUENCE</scope>
    <source>
        <strain evidence="2">R3-111a-1</strain>
    </source>
</reference>
<dbReference type="GO" id="GO:0016491">
    <property type="term" value="F:oxidoreductase activity"/>
    <property type="evidence" value="ECO:0007669"/>
    <property type="project" value="InterPro"/>
</dbReference>
<dbReference type="EnsemblFungi" id="EJT72185">
    <property type="protein sequence ID" value="EJT72185"/>
    <property type="gene ID" value="GGTG_09052"/>
</dbReference>
<evidence type="ECO:0000313" key="3">
    <source>
        <dbReference type="EnsemblFungi" id="EJT72185"/>
    </source>
</evidence>
<dbReference type="PANTHER" id="PTHR11695:SF647">
    <property type="entry name" value="ENOYL REDUCTASE (ER) DOMAIN-CONTAINING PROTEIN"/>
    <property type="match status" value="1"/>
</dbReference>
<accession>J3P6B1</accession>
<evidence type="ECO:0000259" key="1">
    <source>
        <dbReference type="SMART" id="SM00829"/>
    </source>
</evidence>
<dbReference type="GO" id="GO:0005739">
    <property type="term" value="C:mitochondrion"/>
    <property type="evidence" value="ECO:0007669"/>
    <property type="project" value="TreeGrafter"/>
</dbReference>
<reference evidence="3" key="4">
    <citation type="journal article" date="2015" name="G3 (Bethesda)">
        <title>Genome sequences of three phytopathogenic species of the Magnaporthaceae family of fungi.</title>
        <authorList>
            <person name="Okagaki L.H."/>
            <person name="Nunes C.C."/>
            <person name="Sailsbery J."/>
            <person name="Clay B."/>
            <person name="Brown D."/>
            <person name="John T."/>
            <person name="Oh Y."/>
            <person name="Young N."/>
            <person name="Fitzgerald M."/>
            <person name="Haas B.J."/>
            <person name="Zeng Q."/>
            <person name="Young S."/>
            <person name="Adiconis X."/>
            <person name="Fan L."/>
            <person name="Levin J.Z."/>
            <person name="Mitchell T.K."/>
            <person name="Okubara P.A."/>
            <person name="Farman M.L."/>
            <person name="Kohn L.M."/>
            <person name="Birren B."/>
            <person name="Ma L.-J."/>
            <person name="Dean R.A."/>
        </authorList>
    </citation>
    <scope>NUCLEOTIDE SEQUENCE</scope>
    <source>
        <strain evidence="3">R3-111a-1</strain>
    </source>
</reference>
<feature type="domain" description="Enoyl reductase (ER)" evidence="1">
    <location>
        <begin position="70"/>
        <end position="393"/>
    </location>
</feature>
<reference evidence="4" key="1">
    <citation type="submission" date="2010-07" db="EMBL/GenBank/DDBJ databases">
        <title>The genome sequence of Gaeumannomyces graminis var. tritici strain R3-111a-1.</title>
        <authorList>
            <consortium name="The Broad Institute Genome Sequencing Platform"/>
            <person name="Ma L.-J."/>
            <person name="Dead R."/>
            <person name="Young S."/>
            <person name="Zeng Q."/>
            <person name="Koehrsen M."/>
            <person name="Alvarado L."/>
            <person name="Berlin A."/>
            <person name="Chapman S.B."/>
            <person name="Chen Z."/>
            <person name="Freedman E."/>
            <person name="Gellesch M."/>
            <person name="Goldberg J."/>
            <person name="Griggs A."/>
            <person name="Gujja S."/>
            <person name="Heilman E.R."/>
            <person name="Heiman D."/>
            <person name="Hepburn T."/>
            <person name="Howarth C."/>
            <person name="Jen D."/>
            <person name="Larson L."/>
            <person name="Mehta T."/>
            <person name="Neiman D."/>
            <person name="Pearson M."/>
            <person name="Roberts A."/>
            <person name="Saif S."/>
            <person name="Shea T."/>
            <person name="Shenoy N."/>
            <person name="Sisk P."/>
            <person name="Stolte C."/>
            <person name="Sykes S."/>
            <person name="Walk T."/>
            <person name="White J."/>
            <person name="Yandava C."/>
            <person name="Haas B."/>
            <person name="Nusbaum C."/>
            <person name="Birren B."/>
        </authorList>
    </citation>
    <scope>NUCLEOTIDE SEQUENCE [LARGE SCALE GENOMIC DNA]</scope>
    <source>
        <strain evidence="4">R3-111a-1</strain>
    </source>
</reference>
<dbReference type="GeneID" id="20349510"/>
<dbReference type="InterPro" id="IPR011032">
    <property type="entry name" value="GroES-like_sf"/>
</dbReference>
<keyword evidence="4" id="KW-1185">Reference proteome</keyword>
<dbReference type="InterPro" id="IPR020843">
    <property type="entry name" value="ER"/>
</dbReference>
<proteinExistence type="predicted"/>
<dbReference type="SUPFAM" id="SSF51735">
    <property type="entry name" value="NAD(P)-binding Rossmann-fold domains"/>
    <property type="match status" value="1"/>
</dbReference>
<dbReference type="Gene3D" id="3.90.180.10">
    <property type="entry name" value="Medium-chain alcohol dehydrogenases, catalytic domain"/>
    <property type="match status" value="1"/>
</dbReference>
<name>J3P6B1_GAET3</name>
<dbReference type="AlphaFoldDB" id="J3P6B1"/>
<reference evidence="2" key="2">
    <citation type="submission" date="2010-07" db="EMBL/GenBank/DDBJ databases">
        <authorList>
            <consortium name="The Broad Institute Genome Sequencing Platform"/>
            <consortium name="Broad Institute Genome Sequencing Center for Infectious Disease"/>
            <person name="Ma L.-J."/>
            <person name="Dead R."/>
            <person name="Young S."/>
            <person name="Zeng Q."/>
            <person name="Koehrsen M."/>
            <person name="Alvarado L."/>
            <person name="Berlin A."/>
            <person name="Chapman S.B."/>
            <person name="Chen Z."/>
            <person name="Freedman E."/>
            <person name="Gellesch M."/>
            <person name="Goldberg J."/>
            <person name="Griggs A."/>
            <person name="Gujja S."/>
            <person name="Heilman E.R."/>
            <person name="Heiman D."/>
            <person name="Hepburn T."/>
            <person name="Howarth C."/>
            <person name="Jen D."/>
            <person name="Larson L."/>
            <person name="Mehta T."/>
            <person name="Neiman D."/>
            <person name="Pearson M."/>
            <person name="Roberts A."/>
            <person name="Saif S."/>
            <person name="Shea T."/>
            <person name="Shenoy N."/>
            <person name="Sisk P."/>
            <person name="Stolte C."/>
            <person name="Sykes S."/>
            <person name="Walk T."/>
            <person name="White J."/>
            <person name="Yandava C."/>
            <person name="Haas B."/>
            <person name="Nusbaum C."/>
            <person name="Birren B."/>
        </authorList>
    </citation>
    <scope>NUCLEOTIDE SEQUENCE</scope>
    <source>
        <strain evidence="2">R3-111a-1</strain>
    </source>
</reference>
<dbReference type="HOGENOM" id="CLU_026673_3_3_1"/>
<evidence type="ECO:0000313" key="2">
    <source>
        <dbReference type="EMBL" id="EJT72185.1"/>
    </source>
</evidence>
<reference evidence="3" key="5">
    <citation type="submission" date="2018-04" db="UniProtKB">
        <authorList>
            <consortium name="EnsemblFungi"/>
        </authorList>
    </citation>
    <scope>IDENTIFICATION</scope>
    <source>
        <strain evidence="3">R3-111a-1</strain>
    </source>
</reference>